<keyword evidence="3" id="KW-1185">Reference proteome</keyword>
<organism evidence="2 3">
    <name type="scientific">Characodon lateralis</name>
    <dbReference type="NCBI Taxonomy" id="208331"/>
    <lineage>
        <taxon>Eukaryota</taxon>
        <taxon>Metazoa</taxon>
        <taxon>Chordata</taxon>
        <taxon>Craniata</taxon>
        <taxon>Vertebrata</taxon>
        <taxon>Euteleostomi</taxon>
        <taxon>Actinopterygii</taxon>
        <taxon>Neopterygii</taxon>
        <taxon>Teleostei</taxon>
        <taxon>Neoteleostei</taxon>
        <taxon>Acanthomorphata</taxon>
        <taxon>Ovalentaria</taxon>
        <taxon>Atherinomorphae</taxon>
        <taxon>Cyprinodontiformes</taxon>
        <taxon>Goodeidae</taxon>
        <taxon>Characodon</taxon>
    </lineage>
</organism>
<accession>A0ABU7F9Y6</accession>
<protein>
    <submittedName>
        <fullName evidence="2">Uncharacterized protein</fullName>
    </submittedName>
</protein>
<reference evidence="2 3" key="1">
    <citation type="submission" date="2021-06" db="EMBL/GenBank/DDBJ databases">
        <authorList>
            <person name="Palmer J.M."/>
        </authorList>
    </citation>
    <scope>NUCLEOTIDE SEQUENCE [LARGE SCALE GENOMIC DNA]</scope>
    <source>
        <strain evidence="2 3">CL_MEX2019</strain>
        <tissue evidence="2">Muscle</tissue>
    </source>
</reference>
<feature type="region of interest" description="Disordered" evidence="1">
    <location>
        <begin position="91"/>
        <end position="111"/>
    </location>
</feature>
<dbReference type="Proteomes" id="UP001352852">
    <property type="component" value="Unassembled WGS sequence"/>
</dbReference>
<name>A0ABU7F9Y6_9TELE</name>
<proteinExistence type="predicted"/>
<evidence type="ECO:0000313" key="2">
    <source>
        <dbReference type="EMBL" id="MED6295528.1"/>
    </source>
</evidence>
<comment type="caution">
    <text evidence="2">The sequence shown here is derived from an EMBL/GenBank/DDBJ whole genome shotgun (WGS) entry which is preliminary data.</text>
</comment>
<sequence length="111" mass="12298">MRPLNDTSNALQAVCSMTDVSVDYLSTHYLCLWQTYPITIYRHKNLDLSDTSAIPVPSLQEMILSIKLFLLADIWEKGESLLGENRSAKISVGKDHGGHKGPDVKAQTQPA</sequence>
<evidence type="ECO:0000256" key="1">
    <source>
        <dbReference type="SAM" id="MobiDB-lite"/>
    </source>
</evidence>
<evidence type="ECO:0000313" key="3">
    <source>
        <dbReference type="Proteomes" id="UP001352852"/>
    </source>
</evidence>
<feature type="compositionally biased region" description="Basic and acidic residues" evidence="1">
    <location>
        <begin position="92"/>
        <end position="103"/>
    </location>
</feature>
<gene>
    <name evidence="2" type="ORF">CHARACLAT_032749</name>
</gene>
<dbReference type="EMBL" id="JAHUTJ010079866">
    <property type="protein sequence ID" value="MED6295528.1"/>
    <property type="molecule type" value="Genomic_DNA"/>
</dbReference>